<keyword evidence="2" id="KW-1185">Reference proteome</keyword>
<proteinExistence type="predicted"/>
<reference evidence="1 2" key="1">
    <citation type="submission" date="2014-04" db="EMBL/GenBank/DDBJ databases">
        <authorList>
            <consortium name="DOE Joint Genome Institute"/>
            <person name="Kuo A."/>
            <person name="Girlanda M."/>
            <person name="Perotto S."/>
            <person name="Kohler A."/>
            <person name="Nagy L.G."/>
            <person name="Floudas D."/>
            <person name="Copeland A."/>
            <person name="Barry K.W."/>
            <person name="Cichocki N."/>
            <person name="Veneault-Fourrey C."/>
            <person name="LaButti K."/>
            <person name="Lindquist E.A."/>
            <person name="Lipzen A."/>
            <person name="Lundell T."/>
            <person name="Morin E."/>
            <person name="Murat C."/>
            <person name="Sun H."/>
            <person name="Tunlid A."/>
            <person name="Henrissat B."/>
            <person name="Grigoriev I.V."/>
            <person name="Hibbett D.S."/>
            <person name="Martin F."/>
            <person name="Nordberg H.P."/>
            <person name="Cantor M.N."/>
            <person name="Hua S.X."/>
        </authorList>
    </citation>
    <scope>NUCLEOTIDE SEQUENCE [LARGE SCALE GENOMIC DNA]</scope>
    <source>
        <strain evidence="1 2">MUT 4182</strain>
    </source>
</reference>
<dbReference type="AlphaFoldDB" id="A0A0C3QS11"/>
<dbReference type="HOGENOM" id="CLU_1662096_0_0_1"/>
<organism evidence="1 2">
    <name type="scientific">Tulasnella calospora MUT 4182</name>
    <dbReference type="NCBI Taxonomy" id="1051891"/>
    <lineage>
        <taxon>Eukaryota</taxon>
        <taxon>Fungi</taxon>
        <taxon>Dikarya</taxon>
        <taxon>Basidiomycota</taxon>
        <taxon>Agaricomycotina</taxon>
        <taxon>Agaricomycetes</taxon>
        <taxon>Cantharellales</taxon>
        <taxon>Tulasnellaceae</taxon>
        <taxon>Tulasnella</taxon>
    </lineage>
</organism>
<name>A0A0C3QS11_9AGAM</name>
<reference evidence="2" key="2">
    <citation type="submission" date="2015-01" db="EMBL/GenBank/DDBJ databases">
        <title>Evolutionary Origins and Diversification of the Mycorrhizal Mutualists.</title>
        <authorList>
            <consortium name="DOE Joint Genome Institute"/>
            <consortium name="Mycorrhizal Genomics Consortium"/>
            <person name="Kohler A."/>
            <person name="Kuo A."/>
            <person name="Nagy L.G."/>
            <person name="Floudas D."/>
            <person name="Copeland A."/>
            <person name="Barry K.W."/>
            <person name="Cichocki N."/>
            <person name="Veneault-Fourrey C."/>
            <person name="LaButti K."/>
            <person name="Lindquist E.A."/>
            <person name="Lipzen A."/>
            <person name="Lundell T."/>
            <person name="Morin E."/>
            <person name="Murat C."/>
            <person name="Riley R."/>
            <person name="Ohm R."/>
            <person name="Sun H."/>
            <person name="Tunlid A."/>
            <person name="Henrissat B."/>
            <person name="Grigoriev I.V."/>
            <person name="Hibbett D.S."/>
            <person name="Martin F."/>
        </authorList>
    </citation>
    <scope>NUCLEOTIDE SEQUENCE [LARGE SCALE GENOMIC DNA]</scope>
    <source>
        <strain evidence="2">MUT 4182</strain>
    </source>
</reference>
<dbReference type="OrthoDB" id="3242179at2759"/>
<gene>
    <name evidence="1" type="ORF">M407DRAFT_241735</name>
</gene>
<sequence length="159" mass="17556">MEGLAPCHNLRAVTLRCSWPKPVTPAAIEKLALSWPKLEELTFSAIWLSPGVSRTPITILEDLALAWSETLGVVSLILDERGQLPSASAVRGRFKKSDTIWVGDSFLPKDRVLPVAEFIASMCTTTPRIFAPGSEDFEGNWEAVEQRVAKILHSRQTSQ</sequence>
<dbReference type="Proteomes" id="UP000054248">
    <property type="component" value="Unassembled WGS sequence"/>
</dbReference>
<dbReference type="EMBL" id="KN822961">
    <property type="protein sequence ID" value="KIO31646.1"/>
    <property type="molecule type" value="Genomic_DNA"/>
</dbReference>
<protein>
    <submittedName>
        <fullName evidence="1">Uncharacterized protein</fullName>
    </submittedName>
</protein>
<accession>A0A0C3QS11</accession>
<evidence type="ECO:0000313" key="2">
    <source>
        <dbReference type="Proteomes" id="UP000054248"/>
    </source>
</evidence>
<evidence type="ECO:0000313" key="1">
    <source>
        <dbReference type="EMBL" id="KIO31646.1"/>
    </source>
</evidence>